<reference evidence="3 4" key="1">
    <citation type="submission" date="2014-10" db="EMBL/GenBank/DDBJ databases">
        <title>Complete genome sequence of Parvimonas micra KCOM 1535 (= ChDC B708).</title>
        <authorList>
            <person name="Kook J.-K."/>
            <person name="Park S.-N."/>
            <person name="Lim Y.K."/>
            <person name="Roh H."/>
        </authorList>
    </citation>
    <scope>NUCLEOTIDE SEQUENCE [LARGE SCALE GENOMIC DNA]</scope>
    <source>
        <strain evidence="4">KCOM 1535 / ChDC B708</strain>
    </source>
</reference>
<dbReference type="OrthoDB" id="45555at2"/>
<dbReference type="KEGG" id="pmic:NW74_05070"/>
<accession>A0A0B4S1V3</accession>
<dbReference type="GO" id="GO:0016788">
    <property type="term" value="F:hydrolase activity, acting on ester bonds"/>
    <property type="evidence" value="ECO:0007669"/>
    <property type="project" value="InterPro"/>
</dbReference>
<keyword evidence="4" id="KW-1185">Reference proteome</keyword>
<dbReference type="NCBIfam" id="TIGR01877">
    <property type="entry name" value="cas_cas6"/>
    <property type="match status" value="1"/>
</dbReference>
<dbReference type="Pfam" id="PF01881">
    <property type="entry name" value="Cas_Cas6_C"/>
    <property type="match status" value="1"/>
</dbReference>
<proteinExistence type="predicted"/>
<feature type="domain" description="CRISPR associated protein Cas6 C-terminal" evidence="2">
    <location>
        <begin position="122"/>
        <end position="237"/>
    </location>
</feature>
<evidence type="ECO:0000256" key="1">
    <source>
        <dbReference type="ARBA" id="ARBA00023118"/>
    </source>
</evidence>
<dbReference type="AlphaFoldDB" id="A0A0B4S1V3"/>
<organism evidence="3 4">
    <name type="scientific">Parvimonas micra</name>
    <dbReference type="NCBI Taxonomy" id="33033"/>
    <lineage>
        <taxon>Bacteria</taxon>
        <taxon>Bacillati</taxon>
        <taxon>Bacillota</taxon>
        <taxon>Tissierellia</taxon>
        <taxon>Tissierellales</taxon>
        <taxon>Peptoniphilaceae</taxon>
        <taxon>Parvimonas</taxon>
    </lineage>
</organism>
<evidence type="ECO:0000313" key="4">
    <source>
        <dbReference type="Proteomes" id="UP000031386"/>
    </source>
</evidence>
<name>A0A0B4S1V3_9FIRM</name>
<evidence type="ECO:0000259" key="2">
    <source>
        <dbReference type="Pfam" id="PF01881"/>
    </source>
</evidence>
<evidence type="ECO:0000313" key="3">
    <source>
        <dbReference type="EMBL" id="AIZ36748.1"/>
    </source>
</evidence>
<dbReference type="InterPro" id="IPR010156">
    <property type="entry name" value="CRISPR-assoc_prot_Cas6"/>
</dbReference>
<keyword evidence="1" id="KW-0051">Antiviral defense</keyword>
<dbReference type="PANTHER" id="PTHR36984">
    <property type="entry name" value="CRISPR-ASSOCIATED ENDORIBONUCLEASE CAS6 1"/>
    <property type="match status" value="1"/>
</dbReference>
<dbReference type="RefSeq" id="WP_041954225.1">
    <property type="nucleotide sequence ID" value="NZ_CP009761.1"/>
</dbReference>
<dbReference type="EMBL" id="CP009761">
    <property type="protein sequence ID" value="AIZ36748.1"/>
    <property type="molecule type" value="Genomic_DNA"/>
</dbReference>
<dbReference type="Proteomes" id="UP000031386">
    <property type="component" value="Chromosome"/>
</dbReference>
<dbReference type="STRING" id="33033.NW74_05070"/>
<dbReference type="InterPro" id="IPR049435">
    <property type="entry name" value="Cas_Cas6_C"/>
</dbReference>
<dbReference type="Gene3D" id="3.30.70.1900">
    <property type="match status" value="1"/>
</dbReference>
<dbReference type="GO" id="GO:0051607">
    <property type="term" value="P:defense response to virus"/>
    <property type="evidence" value="ECO:0007669"/>
    <property type="project" value="UniProtKB-KW"/>
</dbReference>
<dbReference type="PANTHER" id="PTHR36984:SF3">
    <property type="entry name" value="CRISPR-ASSOCIATED ENDORIBONUCLEASE CAS6"/>
    <property type="match status" value="1"/>
</dbReference>
<protein>
    <submittedName>
        <fullName evidence="3">CRISPR-associated protein Cas6</fullName>
    </submittedName>
</protein>
<sequence>MKIVLKFKTDNNFIPKDYHRFCIKFFKTAVSNYSNGEFFEKFFGDDYIKSDEKKYSWAVKFFKPKFFSNRIEVGKNNFEITFKAPKKDVGTIFFNSFLEYKDKEFKISENNFIVLTDAKIFNEKKIVGNCARFKFCSPLVIREHNREDNTDRHITVEDEDFFDKFKENLKIHFPSFSNSIDNMKIDISEMKKAVVLFYGLYIDVSLGVIEIKADNNLLNEMLISSVGSKNASGFGLLQHIESWEMI</sequence>
<gene>
    <name evidence="3" type="ORF">NW74_05070</name>
</gene>